<protein>
    <submittedName>
        <fullName evidence="2">Uncharacterized protein</fullName>
    </submittedName>
</protein>
<organism evidence="2 3">
    <name type="scientific">Colletotrichum sublineola</name>
    <name type="common">Sorghum anthracnose fungus</name>
    <dbReference type="NCBI Taxonomy" id="1173701"/>
    <lineage>
        <taxon>Eukaryota</taxon>
        <taxon>Fungi</taxon>
        <taxon>Dikarya</taxon>
        <taxon>Ascomycota</taxon>
        <taxon>Pezizomycotina</taxon>
        <taxon>Sordariomycetes</taxon>
        <taxon>Hypocreomycetidae</taxon>
        <taxon>Glomerellales</taxon>
        <taxon>Glomerellaceae</taxon>
        <taxon>Colletotrichum</taxon>
        <taxon>Colletotrichum graminicola species complex</taxon>
    </lineage>
</organism>
<dbReference type="Proteomes" id="UP000027238">
    <property type="component" value="Unassembled WGS sequence"/>
</dbReference>
<dbReference type="EMBL" id="JMSE01000569">
    <property type="protein sequence ID" value="KDN69058.1"/>
    <property type="molecule type" value="Genomic_DNA"/>
</dbReference>
<evidence type="ECO:0000313" key="3">
    <source>
        <dbReference type="Proteomes" id="UP000027238"/>
    </source>
</evidence>
<evidence type="ECO:0000256" key="1">
    <source>
        <dbReference type="SAM" id="MobiDB-lite"/>
    </source>
</evidence>
<accession>A0A066XIP4</accession>
<sequence length="195" mass="22491">MNILHRLGFFCLLKQECKLLKEALNVLLCLLQVKMILKGYQGACRLMELLIRARKDKKSLITQEDMEYIMNVYGLLRLNSTADRNDLKKRRDIYNSSIKKPSLSPRPDPTKPDQLQQPQPSQDKTSPPPKSIKDLTVDEICNRFSALLSHRLTLQCPMNDANVMRRSAVRFRHEAPLKLGGKGMSSMQDRWHTNT</sequence>
<reference evidence="3" key="1">
    <citation type="journal article" date="2014" name="Genome Announc.">
        <title>Draft genome sequence of Colletotrichum sublineola, a destructive pathogen of cultivated sorghum.</title>
        <authorList>
            <person name="Baroncelli R."/>
            <person name="Sanz-Martin J.M."/>
            <person name="Rech G.E."/>
            <person name="Sukno S.A."/>
            <person name="Thon M.R."/>
        </authorList>
    </citation>
    <scope>NUCLEOTIDE SEQUENCE [LARGE SCALE GENOMIC DNA]</scope>
    <source>
        <strain evidence="3">TX430BB</strain>
    </source>
</reference>
<feature type="region of interest" description="Disordered" evidence="1">
    <location>
        <begin position="89"/>
        <end position="133"/>
    </location>
</feature>
<gene>
    <name evidence="2" type="ORF">CSUB01_09959</name>
</gene>
<comment type="caution">
    <text evidence="2">The sequence shown here is derived from an EMBL/GenBank/DDBJ whole genome shotgun (WGS) entry which is preliminary data.</text>
</comment>
<name>A0A066XIP4_COLSU</name>
<feature type="compositionally biased region" description="Low complexity" evidence="1">
    <location>
        <begin position="112"/>
        <end position="123"/>
    </location>
</feature>
<dbReference type="AlphaFoldDB" id="A0A066XIP4"/>
<dbReference type="HOGENOM" id="CLU_1396222_0_0_1"/>
<keyword evidence="3" id="KW-1185">Reference proteome</keyword>
<evidence type="ECO:0000313" key="2">
    <source>
        <dbReference type="EMBL" id="KDN69058.1"/>
    </source>
</evidence>
<proteinExistence type="predicted"/>